<feature type="repeat" description="PPR" evidence="8">
    <location>
        <begin position="1039"/>
        <end position="1073"/>
    </location>
</feature>
<dbReference type="Gene3D" id="3.40.50.150">
    <property type="entry name" value="Vaccinia Virus protein VP39"/>
    <property type="match status" value="1"/>
</dbReference>
<dbReference type="Pfam" id="PF01535">
    <property type="entry name" value="PPR"/>
    <property type="match status" value="1"/>
</dbReference>
<evidence type="ECO:0000256" key="5">
    <source>
        <dbReference type="ARBA" id="ARBA00022691"/>
    </source>
</evidence>
<evidence type="ECO:0000313" key="13">
    <source>
        <dbReference type="Proteomes" id="UP000626109"/>
    </source>
</evidence>
<gene>
    <name evidence="12" type="ORF">PGLA2088_LOCUS18254</name>
</gene>
<dbReference type="PANTHER" id="PTHR47447">
    <property type="entry name" value="OS03G0856100 PROTEIN"/>
    <property type="match status" value="1"/>
</dbReference>
<sequence length="1133" mass="121216">MPVKKGKVASKAASDAPRLFSNERGHPLVFYIPPCGERQDLRSRIEAGGGAITLLQDAEKEDSIEHFLPCVEAQRMLPDCRKVGNMLKAVSAKHNCAVCSWNVVHLPTARRQNVARHAGPPCKLNGVQEIDEVKRSGIKRKTQLHQSRLRRRPQAPRALLSAVGALGLSGLGLRRWLRASARPQRPSFRVNGRKAPADLLQRLRGDGWCLSPVPWSLDGFFVEAPPRLGAALGHSRAHLTGQLYVQESTSMLPVEVLMAALSKEGIGLQGLRVLDVCSAPGSKTTQLAARLPESALIVANELNTGRFRILRTNLLLAGAENCLPLNLDGRSLGGLAPGSFDAVLLDAPCSGEGNIRKDPDSWDHWAADSDREASQGPPPHLLALQQELLESAWQALRPGGILVYSTCTLGAAENEAQCGWLLESRAGDVSALQAPELLGLPAKCFSLPDKHAVSEDSSSHLLGKQDCLRVWSQVVDTEGFFVSCFRKEAAAPRSTTSPSAVTASGRLLPLQADEVRRLRQKAIAELGFWPGGTDLHEGDDGTAVSRLVEDAEGFIWLLPPGAFTPSLRLLAEQSSHPGVQLARRQAGGSFSLSDELLLLAGDRASVAAAGMSEGDWVALAARVERSRNKMNHEMDTLASHGDVTAAEQLLATMRGQRLKPDLVTHTTLLKARCVRATAADLKQAEHGLEEMVAMSLLPDLVAYNLVLEAYARKGDLPGTKRVSSMIQKQGLVLDMIAYNTLLGARASRGDTEGAEKLLEEARQQRLSPDVVSYNILLDAHARRPVVDLKAARRVFDSIRSAGLNPDSFSYAILVKAQAAAAGPRLAQESRALLAELRAELGAAPSLQCANAFIHALAKGGDAPAAEELLLEIRTRAAAHQGPPPNVVSFNSLLSAVARQGDAQAARRLFSELRSARLAPDIVSFHSLLGLEARAGNGAAAEALLSELRSERLGVDAKAYNLALQAFASGGPSGGPPPGGDGAMKAAAAAGRLLEAMGRDRVEIGARATSLVMRLRARAGDLQGSEEAMQTLRSSRLQPDLSCYNSLLDAYAKRGDLLQVEALVQTLRTEAVDKEPGGEVLVLTLLSKARANAGDLAGAEQLLEELQSRGLQPHPSGFATLLRAREAEKRRGIQ</sequence>
<feature type="domain" description="SAM-dependent MTase RsmB/NOP-type" evidence="11">
    <location>
        <begin position="176"/>
        <end position="488"/>
    </location>
</feature>
<dbReference type="InterPro" id="IPR001678">
    <property type="entry name" value="MeTrfase_RsmB-F_NOP2_dom"/>
</dbReference>
<feature type="region of interest" description="Disordered" evidence="10">
    <location>
        <begin position="354"/>
        <end position="378"/>
    </location>
</feature>
<evidence type="ECO:0000313" key="12">
    <source>
        <dbReference type="EMBL" id="CAE8672846.1"/>
    </source>
</evidence>
<evidence type="ECO:0000256" key="9">
    <source>
        <dbReference type="PROSITE-ProRule" id="PRU01023"/>
    </source>
</evidence>
<dbReference type="Proteomes" id="UP000626109">
    <property type="component" value="Unassembled WGS sequence"/>
</dbReference>
<dbReference type="Pfam" id="PF17125">
    <property type="entry name" value="Methyltr_RsmF_N"/>
    <property type="match status" value="1"/>
</dbReference>
<proteinExistence type="inferred from homology"/>
<feature type="active site" description="Nucleophile" evidence="9">
    <location>
        <position position="407"/>
    </location>
</feature>
<feature type="compositionally biased region" description="Basic and acidic residues" evidence="10">
    <location>
        <begin position="354"/>
        <end position="373"/>
    </location>
</feature>
<dbReference type="GO" id="GO:0003723">
    <property type="term" value="F:RNA binding"/>
    <property type="evidence" value="ECO:0007669"/>
    <property type="project" value="UniProtKB-UniRule"/>
</dbReference>
<dbReference type="CDD" id="cd02440">
    <property type="entry name" value="AdoMet_MTases"/>
    <property type="match status" value="1"/>
</dbReference>
<dbReference type="Gene3D" id="3.30.70.1170">
    <property type="entry name" value="Sun protein, domain 3"/>
    <property type="match status" value="1"/>
</dbReference>
<organism evidence="12 13">
    <name type="scientific">Polarella glacialis</name>
    <name type="common">Dinoflagellate</name>
    <dbReference type="NCBI Taxonomy" id="89957"/>
    <lineage>
        <taxon>Eukaryota</taxon>
        <taxon>Sar</taxon>
        <taxon>Alveolata</taxon>
        <taxon>Dinophyceae</taxon>
        <taxon>Suessiales</taxon>
        <taxon>Suessiaceae</taxon>
        <taxon>Polarella</taxon>
    </lineage>
</organism>
<keyword evidence="4 9" id="KW-0808">Transferase</keyword>
<dbReference type="InterPro" id="IPR029063">
    <property type="entry name" value="SAM-dependent_MTases_sf"/>
</dbReference>
<dbReference type="PRINTS" id="PR02008">
    <property type="entry name" value="RCMTFAMILY"/>
</dbReference>
<dbReference type="Pfam" id="PF13812">
    <property type="entry name" value="PPR_3"/>
    <property type="match status" value="1"/>
</dbReference>
<dbReference type="EMBL" id="CAJNNW010024502">
    <property type="protein sequence ID" value="CAE8672846.1"/>
    <property type="molecule type" value="Genomic_DNA"/>
</dbReference>
<evidence type="ECO:0000256" key="4">
    <source>
        <dbReference type="ARBA" id="ARBA00022679"/>
    </source>
</evidence>
<keyword evidence="3 9" id="KW-0489">Methyltransferase</keyword>
<evidence type="ECO:0000256" key="7">
    <source>
        <dbReference type="ARBA" id="ARBA00022884"/>
    </source>
</evidence>
<evidence type="ECO:0000256" key="2">
    <source>
        <dbReference type="ARBA" id="ARBA00022490"/>
    </source>
</evidence>
<feature type="binding site" evidence="9">
    <location>
        <position position="328"/>
    </location>
    <ligand>
        <name>S-adenosyl-L-methionine</name>
        <dbReference type="ChEBI" id="CHEBI:59789"/>
    </ligand>
</feature>
<comment type="caution">
    <text evidence="12">The sequence shown here is derived from an EMBL/GenBank/DDBJ whole genome shotgun (WGS) entry which is preliminary data.</text>
</comment>
<keyword evidence="6" id="KW-0677">Repeat</keyword>
<evidence type="ECO:0000256" key="6">
    <source>
        <dbReference type="ARBA" id="ARBA00022737"/>
    </source>
</evidence>
<dbReference type="SUPFAM" id="SSF53335">
    <property type="entry name" value="S-adenosyl-L-methionine-dependent methyltransferases"/>
    <property type="match status" value="1"/>
</dbReference>
<dbReference type="PROSITE" id="PS51686">
    <property type="entry name" value="SAM_MT_RSMB_NOP"/>
    <property type="match status" value="1"/>
</dbReference>
<dbReference type="InterPro" id="IPR049560">
    <property type="entry name" value="MeTrfase_RsmB-F_NOP2_cat"/>
</dbReference>
<keyword evidence="7 9" id="KW-0694">RNA-binding</keyword>
<reference evidence="12" key="1">
    <citation type="submission" date="2021-02" db="EMBL/GenBank/DDBJ databases">
        <authorList>
            <person name="Dougan E. K."/>
            <person name="Rhodes N."/>
            <person name="Thang M."/>
            <person name="Chan C."/>
        </authorList>
    </citation>
    <scope>NUCLEOTIDE SEQUENCE</scope>
</reference>
<dbReference type="PANTHER" id="PTHR47447:SF23">
    <property type="entry name" value="PENTACOTRIPEPTIDE-REPEAT REGION OF PRORP DOMAIN-CONTAINING PROTEIN"/>
    <property type="match status" value="1"/>
</dbReference>
<dbReference type="Pfam" id="PF13041">
    <property type="entry name" value="PPR_2"/>
    <property type="match status" value="1"/>
</dbReference>
<dbReference type="InterPro" id="IPR011990">
    <property type="entry name" value="TPR-like_helical_dom_sf"/>
</dbReference>
<evidence type="ECO:0000256" key="8">
    <source>
        <dbReference type="PROSITE-ProRule" id="PRU00708"/>
    </source>
</evidence>
<feature type="repeat" description="PPR" evidence="8">
    <location>
        <begin position="699"/>
        <end position="733"/>
    </location>
</feature>
<evidence type="ECO:0000259" key="11">
    <source>
        <dbReference type="PROSITE" id="PS51686"/>
    </source>
</evidence>
<dbReference type="Pfam" id="PF01189">
    <property type="entry name" value="Methyltr_RsmB-F"/>
    <property type="match status" value="1"/>
</dbReference>
<dbReference type="AlphaFoldDB" id="A0A813JEB1"/>
<feature type="binding site" evidence="9">
    <location>
        <position position="346"/>
    </location>
    <ligand>
        <name>S-adenosyl-L-methionine</name>
        <dbReference type="ChEBI" id="CHEBI:59789"/>
    </ligand>
</feature>
<feature type="repeat" description="PPR" evidence="8">
    <location>
        <begin position="885"/>
        <end position="919"/>
    </location>
</feature>
<dbReference type="InterPro" id="IPR002885">
    <property type="entry name" value="PPR_rpt"/>
</dbReference>
<feature type="repeat" description="PPR" evidence="8">
    <location>
        <begin position="734"/>
        <end position="768"/>
    </location>
</feature>
<dbReference type="Gene3D" id="1.25.40.10">
    <property type="entry name" value="Tetratricopeptide repeat domain"/>
    <property type="match status" value="3"/>
</dbReference>
<keyword evidence="5 9" id="KW-0949">S-adenosyl-L-methionine</keyword>
<keyword evidence="2" id="KW-0963">Cytoplasm</keyword>
<feature type="repeat" description="PPR" evidence="8">
    <location>
        <begin position="769"/>
        <end position="805"/>
    </location>
</feature>
<dbReference type="InterPro" id="IPR031341">
    <property type="entry name" value="Methyltr_RsmF_N"/>
</dbReference>
<evidence type="ECO:0000256" key="3">
    <source>
        <dbReference type="ARBA" id="ARBA00022603"/>
    </source>
</evidence>
<feature type="binding site" evidence="9">
    <location>
        <position position="301"/>
    </location>
    <ligand>
        <name>S-adenosyl-L-methionine</name>
        <dbReference type="ChEBI" id="CHEBI:59789"/>
    </ligand>
</feature>
<dbReference type="PROSITE" id="PS01153">
    <property type="entry name" value="NOL1_NOP2_SUN"/>
    <property type="match status" value="1"/>
</dbReference>
<feature type="binding site" evidence="9">
    <location>
        <begin position="277"/>
        <end position="283"/>
    </location>
    <ligand>
        <name>S-adenosyl-L-methionine</name>
        <dbReference type="ChEBI" id="CHEBI:59789"/>
    </ligand>
</feature>
<dbReference type="PROSITE" id="PS51375">
    <property type="entry name" value="PPR"/>
    <property type="match status" value="5"/>
</dbReference>
<protein>
    <recommendedName>
        <fullName evidence="11">SAM-dependent MTase RsmB/NOP-type domain-containing protein</fullName>
    </recommendedName>
</protein>
<dbReference type="GO" id="GO:0008173">
    <property type="term" value="F:RNA methyltransferase activity"/>
    <property type="evidence" value="ECO:0007669"/>
    <property type="project" value="InterPro"/>
</dbReference>
<comment type="similarity">
    <text evidence="1 9">Belongs to the class I-like SAM-binding methyltransferase superfamily. RsmB/NOP family.</text>
</comment>
<dbReference type="InterPro" id="IPR023267">
    <property type="entry name" value="RCMT"/>
</dbReference>
<evidence type="ECO:0000256" key="10">
    <source>
        <dbReference type="SAM" id="MobiDB-lite"/>
    </source>
</evidence>
<dbReference type="GO" id="GO:0001510">
    <property type="term" value="P:RNA methylation"/>
    <property type="evidence" value="ECO:0007669"/>
    <property type="project" value="InterPro"/>
</dbReference>
<name>A0A813JEB1_POLGL</name>
<dbReference type="InterPro" id="IPR018314">
    <property type="entry name" value="RsmB/NOL1/NOP2-like_CS"/>
</dbReference>
<evidence type="ECO:0000256" key="1">
    <source>
        <dbReference type="ARBA" id="ARBA00007494"/>
    </source>
</evidence>
<dbReference type="NCBIfam" id="TIGR00756">
    <property type="entry name" value="PPR"/>
    <property type="match status" value="2"/>
</dbReference>
<accession>A0A813JEB1</accession>